<gene>
    <name evidence="2" type="ORF">BTMF_LOCUS5383</name>
</gene>
<dbReference type="InterPro" id="IPR012341">
    <property type="entry name" value="6hp_glycosidase-like_sf"/>
</dbReference>
<dbReference type="GO" id="GO:0004134">
    <property type="term" value="F:4-alpha-glucanotransferase activity"/>
    <property type="evidence" value="ECO:0007669"/>
    <property type="project" value="InterPro"/>
</dbReference>
<dbReference type="STRING" id="42155.A0A0R3QI99"/>
<dbReference type="Gene3D" id="1.50.10.10">
    <property type="match status" value="1"/>
</dbReference>
<dbReference type="Pfam" id="PF06202">
    <property type="entry name" value="GDE_C"/>
    <property type="match status" value="1"/>
</dbReference>
<evidence type="ECO:0000259" key="1">
    <source>
        <dbReference type="Pfam" id="PF06202"/>
    </source>
</evidence>
<keyword evidence="3" id="KW-1185">Reference proteome</keyword>
<reference evidence="2 3" key="2">
    <citation type="submission" date="2018-11" db="EMBL/GenBank/DDBJ databases">
        <authorList>
            <consortium name="Pathogen Informatics"/>
        </authorList>
    </citation>
    <scope>NUCLEOTIDE SEQUENCE [LARGE SCALE GENOMIC DNA]</scope>
</reference>
<name>A0A0R3QI99_9BILA</name>
<reference evidence="4" key="1">
    <citation type="submission" date="2017-02" db="UniProtKB">
        <authorList>
            <consortium name="WormBaseParasite"/>
        </authorList>
    </citation>
    <scope>IDENTIFICATION</scope>
</reference>
<dbReference type="EMBL" id="UZAG01005760">
    <property type="protein sequence ID" value="VDO18027.1"/>
    <property type="molecule type" value="Genomic_DNA"/>
</dbReference>
<dbReference type="GO" id="GO:0005980">
    <property type="term" value="P:glycogen catabolic process"/>
    <property type="evidence" value="ECO:0007669"/>
    <property type="project" value="InterPro"/>
</dbReference>
<dbReference type="AlphaFoldDB" id="A0A0R3QI99"/>
<organism evidence="4">
    <name type="scientific">Brugia timori</name>
    <dbReference type="NCBI Taxonomy" id="42155"/>
    <lineage>
        <taxon>Eukaryota</taxon>
        <taxon>Metazoa</taxon>
        <taxon>Ecdysozoa</taxon>
        <taxon>Nematoda</taxon>
        <taxon>Chromadorea</taxon>
        <taxon>Rhabditida</taxon>
        <taxon>Spirurina</taxon>
        <taxon>Spiruromorpha</taxon>
        <taxon>Filarioidea</taxon>
        <taxon>Onchocercidae</taxon>
        <taxon>Brugia</taxon>
    </lineage>
</organism>
<dbReference type="PANTHER" id="PTHR10569">
    <property type="entry name" value="GLYCOGEN DEBRANCHING ENZYME"/>
    <property type="match status" value="1"/>
</dbReference>
<dbReference type="Proteomes" id="UP000280834">
    <property type="component" value="Unassembled WGS sequence"/>
</dbReference>
<dbReference type="GO" id="GO:0004135">
    <property type="term" value="F:amylo-alpha-1,6-glucosidase activity"/>
    <property type="evidence" value="ECO:0007669"/>
    <property type="project" value="InterPro"/>
</dbReference>
<dbReference type="InterPro" id="IPR008928">
    <property type="entry name" value="6-hairpin_glycosidase_sf"/>
</dbReference>
<feature type="domain" description="Glycogen debranching enzyme C-terminal" evidence="1">
    <location>
        <begin position="6"/>
        <end position="182"/>
    </location>
</feature>
<proteinExistence type="predicted"/>
<dbReference type="PANTHER" id="PTHR10569:SF2">
    <property type="entry name" value="GLYCOGEN DEBRANCHING ENZYME"/>
    <property type="match status" value="1"/>
</dbReference>
<evidence type="ECO:0000313" key="2">
    <source>
        <dbReference type="EMBL" id="VDO18027.1"/>
    </source>
</evidence>
<dbReference type="InterPro" id="IPR032790">
    <property type="entry name" value="GDE_C"/>
</dbReference>
<evidence type="ECO:0000313" key="3">
    <source>
        <dbReference type="Proteomes" id="UP000280834"/>
    </source>
</evidence>
<dbReference type="SUPFAM" id="SSF48208">
    <property type="entry name" value="Six-hairpin glycosidases"/>
    <property type="match status" value="1"/>
</dbReference>
<sequence length="182" mass="20769">MDDILGFHVKAYVDHTTGFIFGGNIYNCGTWMDKMGSSEKAGNKGWPATSRDGAAVELQGLCFAVIEKLDELYQKKFYPYEGVFNENEIWTWQKWANIMKNNFERFFYVADNDLSQYVNRRGIIKDTYGSTQGYTDYQLRPNFSIALAVAPKLIAPEKAWQALQIAEKELLGPLGIKTLDPR</sequence>
<evidence type="ECO:0000313" key="4">
    <source>
        <dbReference type="WBParaSite" id="BTMF_0000612801-mRNA-1"/>
    </source>
</evidence>
<accession>A0A0R3QI99</accession>
<dbReference type="WBParaSite" id="BTMF_0000612801-mRNA-1">
    <property type="protein sequence ID" value="BTMF_0000612801-mRNA-1"/>
    <property type="gene ID" value="BTMF_0000612801"/>
</dbReference>
<dbReference type="InterPro" id="IPR010401">
    <property type="entry name" value="AGL/Gdb1"/>
</dbReference>
<protein>
    <submittedName>
        <fullName evidence="4">GDE_C domain-containing protein</fullName>
    </submittedName>
</protein>